<proteinExistence type="predicted"/>
<accession>A0ABQ3ES19</accession>
<evidence type="ECO:0000313" key="1">
    <source>
        <dbReference type="EMBL" id="GHB50134.1"/>
    </source>
</evidence>
<dbReference type="Proteomes" id="UP000642673">
    <property type="component" value="Unassembled WGS sequence"/>
</dbReference>
<reference evidence="2" key="1">
    <citation type="journal article" date="2019" name="Int. J. Syst. Evol. Microbiol.">
        <title>The Global Catalogue of Microorganisms (GCM) 10K type strain sequencing project: providing services to taxonomists for standard genome sequencing and annotation.</title>
        <authorList>
            <consortium name="The Broad Institute Genomics Platform"/>
            <consortium name="The Broad Institute Genome Sequencing Center for Infectious Disease"/>
            <person name="Wu L."/>
            <person name="Ma J."/>
        </authorList>
    </citation>
    <scope>NUCLEOTIDE SEQUENCE [LARGE SCALE GENOMIC DNA]</scope>
    <source>
        <strain evidence="2">JCM 4738</strain>
    </source>
</reference>
<sequence>MDADADAERTAFQIDAVLLTTNTARLDDAVAGNRNGKVVAGLPAPRAEGVGDLIGDPRVGLDAVGPVVPFGKWIALSRVWVADPDRIGLGARSGAAATAACGPGHGQAVTGTAGSTTAGGTGRRQFRYRNTIRPRVRSYGGNSTNTLSSNMILM</sequence>
<keyword evidence="2" id="KW-1185">Reference proteome</keyword>
<evidence type="ECO:0000313" key="2">
    <source>
        <dbReference type="Proteomes" id="UP000642673"/>
    </source>
</evidence>
<protein>
    <submittedName>
        <fullName evidence="1">Uncharacterized protein</fullName>
    </submittedName>
</protein>
<dbReference type="EMBL" id="BMVP01000003">
    <property type="protein sequence ID" value="GHB50134.1"/>
    <property type="molecule type" value="Genomic_DNA"/>
</dbReference>
<comment type="caution">
    <text evidence="1">The sequence shown here is derived from an EMBL/GenBank/DDBJ whole genome shotgun (WGS) entry which is preliminary data.</text>
</comment>
<name>A0ABQ3ES19_9ACTN</name>
<organism evidence="1 2">
    <name type="scientific">Streptomyces cirratus</name>
    <dbReference type="NCBI Taxonomy" id="68187"/>
    <lineage>
        <taxon>Bacteria</taxon>
        <taxon>Bacillati</taxon>
        <taxon>Actinomycetota</taxon>
        <taxon>Actinomycetes</taxon>
        <taxon>Kitasatosporales</taxon>
        <taxon>Streptomycetaceae</taxon>
        <taxon>Streptomyces</taxon>
    </lineage>
</organism>
<gene>
    <name evidence="1" type="ORF">GCM10010347_19550</name>
</gene>